<evidence type="ECO:0000256" key="6">
    <source>
        <dbReference type="RuleBase" id="RU362091"/>
    </source>
</evidence>
<comment type="similarity">
    <text evidence="2 6">Belongs to the sodium:solute symporter (SSF) (TC 2.A.21) family.</text>
</comment>
<evidence type="ECO:0000256" key="7">
    <source>
        <dbReference type="SAM" id="Phobius"/>
    </source>
</evidence>
<evidence type="ECO:0000256" key="3">
    <source>
        <dbReference type="ARBA" id="ARBA00022692"/>
    </source>
</evidence>
<keyword evidence="4 7" id="KW-1133">Transmembrane helix</keyword>
<dbReference type="Proteomes" id="UP000676951">
    <property type="component" value="Chromosome"/>
</dbReference>
<feature type="transmembrane region" description="Helical" evidence="7">
    <location>
        <begin position="30"/>
        <end position="49"/>
    </location>
</feature>
<accession>A0A975RVX5</accession>
<feature type="transmembrane region" description="Helical" evidence="7">
    <location>
        <begin position="61"/>
        <end position="88"/>
    </location>
</feature>
<dbReference type="GO" id="GO:0016020">
    <property type="term" value="C:membrane"/>
    <property type="evidence" value="ECO:0007669"/>
    <property type="project" value="UniProtKB-SubCell"/>
</dbReference>
<keyword evidence="9" id="KW-1185">Reference proteome</keyword>
<keyword evidence="3 7" id="KW-0812">Transmembrane</keyword>
<feature type="transmembrane region" description="Helical" evidence="7">
    <location>
        <begin position="336"/>
        <end position="355"/>
    </location>
</feature>
<evidence type="ECO:0000256" key="2">
    <source>
        <dbReference type="ARBA" id="ARBA00006434"/>
    </source>
</evidence>
<comment type="subcellular location">
    <subcellularLocation>
        <location evidence="1">Membrane</location>
        <topology evidence="1">Multi-pass membrane protein</topology>
    </subcellularLocation>
</comment>
<reference evidence="8 9" key="1">
    <citation type="submission" date="2021-06" db="EMBL/GenBank/DDBJ databases">
        <title>Bradyrhizobium sp. S2-11-4 Genome sequencing.</title>
        <authorList>
            <person name="Jin L."/>
        </authorList>
    </citation>
    <scope>NUCLEOTIDE SEQUENCE [LARGE SCALE GENOMIC DNA]</scope>
    <source>
        <strain evidence="8 9">S2-11-4</strain>
    </source>
</reference>
<dbReference type="Gene3D" id="1.20.1730.10">
    <property type="entry name" value="Sodium/glucose cotransporter"/>
    <property type="match status" value="1"/>
</dbReference>
<feature type="transmembrane region" description="Helical" evidence="7">
    <location>
        <begin position="246"/>
        <end position="266"/>
    </location>
</feature>
<feature type="transmembrane region" description="Helical" evidence="7">
    <location>
        <begin position="142"/>
        <end position="161"/>
    </location>
</feature>
<evidence type="ECO:0000256" key="5">
    <source>
        <dbReference type="ARBA" id="ARBA00023136"/>
    </source>
</evidence>
<dbReference type="RefSeq" id="WP_215602924.1">
    <property type="nucleotide sequence ID" value="NZ_CP076136.1"/>
</dbReference>
<feature type="transmembrane region" description="Helical" evidence="7">
    <location>
        <begin position="173"/>
        <end position="193"/>
    </location>
</feature>
<protein>
    <recommendedName>
        <fullName evidence="10">Na+/proline symporter</fullName>
    </recommendedName>
</protein>
<organism evidence="8 9">
    <name type="scientific">Bradyrhizobium sediminis</name>
    <dbReference type="NCBI Taxonomy" id="2840469"/>
    <lineage>
        <taxon>Bacteria</taxon>
        <taxon>Pseudomonadati</taxon>
        <taxon>Pseudomonadota</taxon>
        <taxon>Alphaproteobacteria</taxon>
        <taxon>Hyphomicrobiales</taxon>
        <taxon>Nitrobacteraceae</taxon>
        <taxon>Bradyrhizobium</taxon>
    </lineage>
</organism>
<dbReference type="EMBL" id="CP076136">
    <property type="protein sequence ID" value="QWG22155.1"/>
    <property type="molecule type" value="Genomic_DNA"/>
</dbReference>
<evidence type="ECO:0000256" key="1">
    <source>
        <dbReference type="ARBA" id="ARBA00004141"/>
    </source>
</evidence>
<dbReference type="GO" id="GO:0022857">
    <property type="term" value="F:transmembrane transporter activity"/>
    <property type="evidence" value="ECO:0007669"/>
    <property type="project" value="InterPro"/>
</dbReference>
<feature type="transmembrane region" description="Helical" evidence="7">
    <location>
        <begin position="278"/>
        <end position="298"/>
    </location>
</feature>
<keyword evidence="5 7" id="KW-0472">Membrane</keyword>
<dbReference type="AlphaFoldDB" id="A0A975RVX5"/>
<evidence type="ECO:0000313" key="9">
    <source>
        <dbReference type="Proteomes" id="UP000676951"/>
    </source>
</evidence>
<feature type="transmembrane region" description="Helical" evidence="7">
    <location>
        <begin position="361"/>
        <end position="385"/>
    </location>
</feature>
<gene>
    <name evidence="8" type="ORF">KMZ93_19525</name>
</gene>
<name>A0A975RVX5_9BRAD</name>
<feature type="transmembrane region" description="Helical" evidence="7">
    <location>
        <begin position="205"/>
        <end position="225"/>
    </location>
</feature>
<feature type="transmembrane region" description="Helical" evidence="7">
    <location>
        <begin position="397"/>
        <end position="423"/>
    </location>
</feature>
<feature type="transmembrane region" description="Helical" evidence="7">
    <location>
        <begin position="435"/>
        <end position="454"/>
    </location>
</feature>
<sequence>MVLAAYCLMTWWVTPRKVEASQFFNGRSDTGAAPGIWLVAMSAAITWIFAKSIANASDLSFAFGITGAIGYTIYYLSFVVAGVAIYFLRTRGGYRSLPHMLVEKYGSVCAKLFLITIGFRLLNEVWSNTKVMSLYFGPEGSGSYWAAVVLITLFTLSYAWTGGMRASLLTDRLQTVVIFALLGVVLAILLPGLESKGIPAVDNSAQNAGLTFCALAAVQILSYPFHDPVLTDRAFISKPRDMLKSFMIAGVLSGGFIFLFSIIGLYGKAYGLPANPSVTVPASFGLIMMLMFNGIMLLSGGSTIDSTFTSVAKLSALDWKNAGIQQFGTRITTGRLAILAVVILGNLPLLSIYAGDRIGPAIIAATTISGTMVMGLAPIFLLSWLPGARTASFHLAFWPGLILGVLRAIETFAHVGIFPAALALGTGKYALDLGVNIYGLLICTIGFFVGAVLMPRTSEKAIAQSQSR</sequence>
<proteinExistence type="inferred from homology"/>
<evidence type="ECO:0000313" key="8">
    <source>
        <dbReference type="EMBL" id="QWG22155.1"/>
    </source>
</evidence>
<dbReference type="Pfam" id="PF00474">
    <property type="entry name" value="SSF"/>
    <property type="match status" value="1"/>
</dbReference>
<dbReference type="PROSITE" id="PS50283">
    <property type="entry name" value="NA_SOLUT_SYMP_3"/>
    <property type="match status" value="1"/>
</dbReference>
<dbReference type="InterPro" id="IPR001734">
    <property type="entry name" value="Na/solute_symporter"/>
</dbReference>
<evidence type="ECO:0008006" key="10">
    <source>
        <dbReference type="Google" id="ProtNLM"/>
    </source>
</evidence>
<evidence type="ECO:0000256" key="4">
    <source>
        <dbReference type="ARBA" id="ARBA00022989"/>
    </source>
</evidence>
<dbReference type="InterPro" id="IPR038377">
    <property type="entry name" value="Na/Glc_symporter_sf"/>
</dbReference>